<keyword evidence="3 5" id="KW-0378">Hydrolase</keyword>
<keyword evidence="4 5" id="KW-0342">GTP-binding</keyword>
<dbReference type="STRING" id="329885.A0A4U0UPA5"/>
<proteinExistence type="inferred from homology"/>
<dbReference type="FunFam" id="3.40.50.300:FF:000338">
    <property type="entry name" value="GPN-loop GTPase 2"/>
    <property type="match status" value="1"/>
</dbReference>
<evidence type="ECO:0000256" key="4">
    <source>
        <dbReference type="ARBA" id="ARBA00023134"/>
    </source>
</evidence>
<protein>
    <recommendedName>
        <fullName evidence="5">GPN-loop GTPase 2</fullName>
    </recommendedName>
</protein>
<dbReference type="PANTHER" id="PTHR21231">
    <property type="entry name" value="XPA-BINDING PROTEIN 1-RELATED"/>
    <property type="match status" value="1"/>
</dbReference>
<accession>A0A4U0UPA5</accession>
<dbReference type="GO" id="GO:0005737">
    <property type="term" value="C:cytoplasm"/>
    <property type="evidence" value="ECO:0007669"/>
    <property type="project" value="TreeGrafter"/>
</dbReference>
<sequence>MRTLILPTGPPGAGKSTLTNGFQQFMTAIARPCSVANLDPANDNVPYEPAFDVRDLVSVEEVMEREELGPNGGVLWAMEEVETNFEWLEEKLSDCEETVVLDPPGQPELMQHHTALPRILHRLEKLGYRIVVVQLLDSVVLTRPSLYLSSLLLCVRGMLHLPYPIVNVLTKMDNLATLGGADLPFNLDFYTEVQDLDRLLPVLALEQSGSGADTEASQRWERLNAALIELVSDFGLVGFETLSVEDRQSMAGLLQAVDRASGYVFLGARATDESGRTVEDEASVWAQAMSEQWGGKMDVSDVQERWIDRKEEVDESERKQWEEEARLAGALPEQSAAKVVRRHAEERGAEFVEDEEDLVEEERRWEEQRRNRRGGRWRAEGGEEGLIFIICHS</sequence>
<dbReference type="AlphaFoldDB" id="A0A4U0UPA5"/>
<gene>
    <name evidence="6" type="ORF">B0A54_09750</name>
</gene>
<comment type="subunit">
    <text evidence="5">Binds to RNA polymerase II (RNAPII).</text>
</comment>
<dbReference type="SUPFAM" id="SSF52540">
    <property type="entry name" value="P-loop containing nucleoside triphosphate hydrolases"/>
    <property type="match status" value="1"/>
</dbReference>
<evidence type="ECO:0000313" key="7">
    <source>
        <dbReference type="Proteomes" id="UP000310066"/>
    </source>
</evidence>
<dbReference type="Proteomes" id="UP000310066">
    <property type="component" value="Unassembled WGS sequence"/>
</dbReference>
<dbReference type="Gene3D" id="3.40.50.300">
    <property type="entry name" value="P-loop containing nucleotide triphosphate hydrolases"/>
    <property type="match status" value="1"/>
</dbReference>
<dbReference type="GO" id="GO:0003924">
    <property type="term" value="F:GTPase activity"/>
    <property type="evidence" value="ECO:0007669"/>
    <property type="project" value="TreeGrafter"/>
</dbReference>
<name>A0A4U0UPA5_9PEZI</name>
<dbReference type="OrthoDB" id="5839at2759"/>
<dbReference type="PANTHER" id="PTHR21231:SF3">
    <property type="entry name" value="GPN-LOOP GTPASE 2"/>
    <property type="match status" value="1"/>
</dbReference>
<comment type="function">
    <text evidence="5">Small GTPase required for proper localization of RNA polymerase II and III (RNAPII and RNAPIII). May act at an RNAP assembly step prior to nuclear import.</text>
</comment>
<evidence type="ECO:0000256" key="1">
    <source>
        <dbReference type="ARBA" id="ARBA00005290"/>
    </source>
</evidence>
<comment type="caution">
    <text evidence="6">The sequence shown here is derived from an EMBL/GenBank/DDBJ whole genome shotgun (WGS) entry which is preliminary data.</text>
</comment>
<organism evidence="6 7">
    <name type="scientific">Friedmanniomyces endolithicus</name>
    <dbReference type="NCBI Taxonomy" id="329885"/>
    <lineage>
        <taxon>Eukaryota</taxon>
        <taxon>Fungi</taxon>
        <taxon>Dikarya</taxon>
        <taxon>Ascomycota</taxon>
        <taxon>Pezizomycotina</taxon>
        <taxon>Dothideomycetes</taxon>
        <taxon>Dothideomycetidae</taxon>
        <taxon>Mycosphaerellales</taxon>
        <taxon>Teratosphaeriaceae</taxon>
        <taxon>Friedmanniomyces</taxon>
    </lineage>
</organism>
<dbReference type="InterPro" id="IPR027417">
    <property type="entry name" value="P-loop_NTPase"/>
</dbReference>
<dbReference type="GO" id="GO:0005525">
    <property type="term" value="F:GTP binding"/>
    <property type="evidence" value="ECO:0007669"/>
    <property type="project" value="UniProtKB-KW"/>
</dbReference>
<evidence type="ECO:0000256" key="3">
    <source>
        <dbReference type="ARBA" id="ARBA00022801"/>
    </source>
</evidence>
<comment type="similarity">
    <text evidence="1 5">Belongs to the GPN-loop GTPase family.</text>
</comment>
<evidence type="ECO:0000313" key="6">
    <source>
        <dbReference type="EMBL" id="TKA37748.1"/>
    </source>
</evidence>
<reference evidence="6 7" key="1">
    <citation type="submission" date="2017-03" db="EMBL/GenBank/DDBJ databases">
        <title>Genomes of endolithic fungi from Antarctica.</title>
        <authorList>
            <person name="Coleine C."/>
            <person name="Masonjones S."/>
            <person name="Stajich J.E."/>
        </authorList>
    </citation>
    <scope>NUCLEOTIDE SEQUENCE [LARGE SCALE GENOMIC DNA]</scope>
    <source>
        <strain evidence="6 7">CCFEE 5311</strain>
    </source>
</reference>
<dbReference type="InterPro" id="IPR004130">
    <property type="entry name" value="Gpn"/>
</dbReference>
<dbReference type="Pfam" id="PF03029">
    <property type="entry name" value="ATP_bind_1"/>
    <property type="match status" value="1"/>
</dbReference>
<keyword evidence="2 5" id="KW-0547">Nucleotide-binding</keyword>
<dbReference type="EMBL" id="NAJP01000049">
    <property type="protein sequence ID" value="TKA37748.1"/>
    <property type="molecule type" value="Genomic_DNA"/>
</dbReference>
<evidence type="ECO:0000256" key="2">
    <source>
        <dbReference type="ARBA" id="ARBA00022741"/>
    </source>
</evidence>
<evidence type="ECO:0000256" key="5">
    <source>
        <dbReference type="RuleBase" id="RU365059"/>
    </source>
</evidence>